<dbReference type="EMBL" id="RZNC01000004">
    <property type="protein sequence ID" value="RWZ59656.1"/>
    <property type="molecule type" value="Genomic_DNA"/>
</dbReference>
<dbReference type="AlphaFoldDB" id="A0A3S5CJ74"/>
<dbReference type="Pfam" id="PF02661">
    <property type="entry name" value="Fic"/>
    <property type="match status" value="1"/>
</dbReference>
<dbReference type="Gene3D" id="1.10.3290.10">
    <property type="entry name" value="Fido-like domain"/>
    <property type="match status" value="1"/>
</dbReference>
<evidence type="ECO:0000313" key="4">
    <source>
        <dbReference type="EMBL" id="RWZ59656.1"/>
    </source>
</evidence>
<evidence type="ECO:0000313" key="5">
    <source>
        <dbReference type="Proteomes" id="UP000288603"/>
    </source>
</evidence>
<gene>
    <name evidence="4" type="ORF">ELQ92_12600</name>
</gene>
<proteinExistence type="predicted"/>
<dbReference type="InterPro" id="IPR040198">
    <property type="entry name" value="Fido_containing"/>
</dbReference>
<evidence type="ECO:0000259" key="3">
    <source>
        <dbReference type="PROSITE" id="PS51459"/>
    </source>
</evidence>
<reference evidence="4 5" key="1">
    <citation type="submission" date="2018-12" db="EMBL/GenBank/DDBJ databases">
        <authorList>
            <person name="Li F."/>
        </authorList>
    </citation>
    <scope>NUCLEOTIDE SEQUENCE [LARGE SCALE GENOMIC DNA]</scope>
    <source>
        <strain evidence="4 5">8H24J-4-2</strain>
    </source>
</reference>
<evidence type="ECO:0000256" key="1">
    <source>
        <dbReference type="PIRSR" id="PIRSR640198-1"/>
    </source>
</evidence>
<dbReference type="PANTHER" id="PTHR13504:SF38">
    <property type="entry name" value="FIDO DOMAIN-CONTAINING PROTEIN"/>
    <property type="match status" value="1"/>
</dbReference>
<accession>A0A3S5CJ74</accession>
<dbReference type="InterPro" id="IPR003812">
    <property type="entry name" value="Fido"/>
</dbReference>
<dbReference type="RefSeq" id="WP_128499509.1">
    <property type="nucleotide sequence ID" value="NZ_RZNC01000004.1"/>
</dbReference>
<dbReference type="SUPFAM" id="SSF140931">
    <property type="entry name" value="Fic-like"/>
    <property type="match status" value="1"/>
</dbReference>
<sequence length="380" mass="42712">MDKYRLPSVDFDSPLVELSFELERFRGNLGLGTTRPQLIIELHSLFQILSSVISARIEGNRTTVYDAIRGPSGDDEQQSEAQREINNLLAAMRLIDELPPEAPLTHSLVREFHRMTVDGLTREGDPTPGSYRVVDVEILNSAHTPPSHVYVHSEMSDFLEFANRPLPAHQQMIHVAIAHHRFLWIHPFRNGNGRVSRLVTYFMIRRNGFVSPVGLRTVNPTAVFGNDRDEYYASLEAADDLSNSGTVLWCTFFARGVHDDLERLTKLQDAEYLSREVLAPTIQRMRESGILNTAESKALQIVFDQGVVKAGDLEDAFPGGPSARSVAIRAMVERGLLQRADAGPRFYTASLHNPVIGPFLVRRFNELGFLPPMLQNDKLE</sequence>
<dbReference type="PROSITE" id="PS51459">
    <property type="entry name" value="FIDO"/>
    <property type="match status" value="1"/>
</dbReference>
<comment type="caution">
    <text evidence="4">The sequence shown here is derived from an EMBL/GenBank/DDBJ whole genome shotgun (WGS) entry which is preliminary data.</text>
</comment>
<dbReference type="PANTHER" id="PTHR13504">
    <property type="entry name" value="FIDO DOMAIN-CONTAINING PROTEIN DDB_G0283145"/>
    <property type="match status" value="1"/>
</dbReference>
<feature type="active site" evidence="1">
    <location>
        <position position="186"/>
    </location>
</feature>
<organism evidence="4 5">
    <name type="scientific">Labedella populi</name>
    <dbReference type="NCBI Taxonomy" id="2498850"/>
    <lineage>
        <taxon>Bacteria</taxon>
        <taxon>Bacillati</taxon>
        <taxon>Actinomycetota</taxon>
        <taxon>Actinomycetes</taxon>
        <taxon>Micrococcales</taxon>
        <taxon>Microbacteriaceae</taxon>
        <taxon>Labedella</taxon>
    </lineage>
</organism>
<keyword evidence="2" id="KW-0547">Nucleotide-binding</keyword>
<keyword evidence="2" id="KW-0067">ATP-binding</keyword>
<dbReference type="OrthoDB" id="9813719at2"/>
<evidence type="ECO:0000256" key="2">
    <source>
        <dbReference type="PIRSR" id="PIRSR640198-2"/>
    </source>
</evidence>
<feature type="binding site" evidence="2">
    <location>
        <begin position="231"/>
        <end position="232"/>
    </location>
    <ligand>
        <name>ATP</name>
        <dbReference type="ChEBI" id="CHEBI:30616"/>
    </ligand>
</feature>
<dbReference type="InterPro" id="IPR036597">
    <property type="entry name" value="Fido-like_dom_sf"/>
</dbReference>
<name>A0A3S5CJ74_9MICO</name>
<dbReference type="GO" id="GO:0005524">
    <property type="term" value="F:ATP binding"/>
    <property type="evidence" value="ECO:0007669"/>
    <property type="project" value="UniProtKB-KW"/>
</dbReference>
<feature type="domain" description="Fido" evidence="3">
    <location>
        <begin position="104"/>
        <end position="255"/>
    </location>
</feature>
<protein>
    <submittedName>
        <fullName evidence="4">Fic family protein</fullName>
    </submittedName>
</protein>
<keyword evidence="5" id="KW-1185">Reference proteome</keyword>
<dbReference type="Proteomes" id="UP000288603">
    <property type="component" value="Unassembled WGS sequence"/>
</dbReference>